<evidence type="ECO:0000313" key="1">
    <source>
        <dbReference type="EMBL" id="KKN75011.1"/>
    </source>
</evidence>
<organism evidence="1">
    <name type="scientific">marine sediment metagenome</name>
    <dbReference type="NCBI Taxonomy" id="412755"/>
    <lineage>
        <taxon>unclassified sequences</taxon>
        <taxon>metagenomes</taxon>
        <taxon>ecological metagenomes</taxon>
    </lineage>
</organism>
<reference evidence="1" key="1">
    <citation type="journal article" date="2015" name="Nature">
        <title>Complex archaea that bridge the gap between prokaryotes and eukaryotes.</title>
        <authorList>
            <person name="Spang A."/>
            <person name="Saw J.H."/>
            <person name="Jorgensen S.L."/>
            <person name="Zaremba-Niedzwiedzka K."/>
            <person name="Martijn J."/>
            <person name="Lind A.E."/>
            <person name="van Eijk R."/>
            <person name="Schleper C."/>
            <person name="Guy L."/>
            <person name="Ettema T.J."/>
        </authorList>
    </citation>
    <scope>NUCLEOTIDE SEQUENCE</scope>
</reference>
<proteinExistence type="predicted"/>
<accession>A0A0F9VNF1</accession>
<name>A0A0F9VNF1_9ZZZZ</name>
<dbReference type="EMBL" id="LAZR01000317">
    <property type="protein sequence ID" value="KKN75011.1"/>
    <property type="molecule type" value="Genomic_DNA"/>
</dbReference>
<gene>
    <name evidence="1" type="ORF">LCGC14_0385130</name>
</gene>
<protein>
    <submittedName>
        <fullName evidence="1">Uncharacterized protein</fullName>
    </submittedName>
</protein>
<sequence length="1738" mass="197214">MVTELTKKRRRRSTEPVKPPELLKALALPEVSLVKPTEEQFSSAMRNVFPQLFKFEDVGIPTSVLNTLDVFAREDTETFLQDIFERGDIDTAGQLFELLGLEFEDMTTFEVLTLGFEQVILERQTEEAVTAIFPGFTPDQVVELANEDIEAFIDNIADGGYTPEKELLLKELGFSKVQVDVFFGVDQPQVTSQIPAFDDWVTEKGFVPAEMAERLRELGFAEELIPELIEQNMAELRAIYEYENNLGRWGTALGELDKIFISEPERIPSIAKVLVQSLLKLPEQTFAAILQAVQGQGGASVVDKDWADRFIEGAQEDIAQFTKDIAEQYPNSQLMTELAALSGNLGFSVVAGGTGLVVGVPVALLPVPGARPAAYAAGTTASGFVAYQMSTYQIMQEYLEFKDAEKRTQFDVGLTQFEEDALKEDFHRLAVKFGLWEAIPEALSNLAFFSILTAPLTSMVGSNAATQIISKIAGIYGQELLTETITQKGQARIEFEAGLREEDIGWVDSFKEIAPQTFLLTTVMAGAGQVIISSKSAIDKAKKSLTEEIGMTHPQFESLTENIENNLDDAVRSEPVEGVPDVTLEVPTEVEPVAEVPVVGEVTIPEVTTPESEIATQATNIQETAQPEVINETVPETTDDNVVVHDVSIIDRFRPSRFVFEKMGLTNIWQSAFKAETLLREEHTAFAKELNKHAKAVGKDTARRELVWEFVNNSNQEVFNQLTFEEKQAANWWKRTADNWADRLNIPQERRIKNYIPHIFDEQARQMGDIPLDASIAMILSKKISDKVNAPFLKKRLGKEIGLVKDPFLAAQAYENMALRIFYYEPILQKLKLVAEHETTPEFAGNYLKEYSKRMTGQPANIDREINAFIREIANNVRGLPGGERLANFLDRGNPSGMVAYNLTSALYVMWLGFKPTSAIRNLSQHGLIISEVDSIQDFGNGIRLRFTKEGKSALAESLVVRSRRGAFIESIDSSVVEGATANFRESALFLFRKADEQNVKDAFLSGYAEAKRLYPEVGRDAWIKRGDEVAADTQYLYTKMNSLAISQSGPGKVGAMLTTWAINWLELMNKFVRGKQSRVYAQLAADGKITPKKKNWLQSRKSLLAYMTIVAIAYGLNEQDWNRLRAFEYSGFTSIRTFANLAGGEFPGLQLPGAVADIISGTALGDERSVKTGWNKLKGAFSILNQLEDVASGEKDWLNLLFYLEGKDHKVRKLKEDWEKNWEPYDDLSNQIIRGREFPTLSLNTAQKRWREQNPKIEAQMFVTNRLGRLSSDEARAEVLKLIDKHNIDIEVINGYEKIFGVDTTEELSGFQKRIGNLEKLTIGEEAKYFTTGTFLSELNKIVKQNGRDKVERDGHEFSIFALAEQDTWQPYEDYDPTTGARLLYRQQNPDVEASLYLFGKIRDFQNPESAKILLDWMDKYNIPPQAVLAFNENPDRYDELFTQKFELEQKNFDLTTQYDNFGNTEASNYLADSEERRLAREKFKEDNPEWVADMRRIEAIDNNASDVIIGKWVDRGATIDEFGSSSSQAKVWLIDNPEVHTWALDNKLLTEDGSDWNEDILRINVQLDKLDSESNEFRKLNYRKDAFSINIPRDIIDSYVNYYTIPPKPDDWLENVSYYEEEWFLQDNPELHQALVDSGNFNELRDLSKVPMRDIFKKWWVYNTLTNRKDKDDYRLNNPDLDEWGVSVEIWTKTMTEQRRRKGISPTERFLEDVSQLESAFDTRQKEIDELIEGLR</sequence>
<comment type="caution">
    <text evidence="1">The sequence shown here is derived from an EMBL/GenBank/DDBJ whole genome shotgun (WGS) entry which is preliminary data.</text>
</comment>